<proteinExistence type="predicted"/>
<protein>
    <submittedName>
        <fullName evidence="1">30461_t:CDS:1</fullName>
    </submittedName>
</protein>
<dbReference type="EMBL" id="CAJVQB010013530">
    <property type="protein sequence ID" value="CAG8762710.1"/>
    <property type="molecule type" value="Genomic_DNA"/>
</dbReference>
<evidence type="ECO:0000313" key="2">
    <source>
        <dbReference type="Proteomes" id="UP000789901"/>
    </source>
</evidence>
<name>A0ABN7VF00_GIGMA</name>
<reference evidence="1 2" key="1">
    <citation type="submission" date="2021-06" db="EMBL/GenBank/DDBJ databases">
        <authorList>
            <person name="Kallberg Y."/>
            <person name="Tangrot J."/>
            <person name="Rosling A."/>
        </authorList>
    </citation>
    <scope>NUCLEOTIDE SEQUENCE [LARGE SCALE GENOMIC DNA]</scope>
    <source>
        <strain evidence="1 2">120-4 pot B 10/14</strain>
    </source>
</reference>
<comment type="caution">
    <text evidence="1">The sequence shown here is derived from an EMBL/GenBank/DDBJ whole genome shotgun (WGS) entry which is preliminary data.</text>
</comment>
<organism evidence="1 2">
    <name type="scientific">Gigaspora margarita</name>
    <dbReference type="NCBI Taxonomy" id="4874"/>
    <lineage>
        <taxon>Eukaryota</taxon>
        <taxon>Fungi</taxon>
        <taxon>Fungi incertae sedis</taxon>
        <taxon>Mucoromycota</taxon>
        <taxon>Glomeromycotina</taxon>
        <taxon>Glomeromycetes</taxon>
        <taxon>Diversisporales</taxon>
        <taxon>Gigasporaceae</taxon>
        <taxon>Gigaspora</taxon>
    </lineage>
</organism>
<feature type="non-terminal residue" evidence="1">
    <location>
        <position position="1"/>
    </location>
</feature>
<sequence length="58" mass="6894">STFLFFEFFREATSGWDEITALFAMIDFHAHKLASLLIPEIMIEYNLFFQYISQPQAR</sequence>
<accession>A0ABN7VF00</accession>
<evidence type="ECO:0000313" key="1">
    <source>
        <dbReference type="EMBL" id="CAG8762710.1"/>
    </source>
</evidence>
<keyword evidence="2" id="KW-1185">Reference proteome</keyword>
<gene>
    <name evidence="1" type="ORF">GMARGA_LOCUS17667</name>
</gene>
<dbReference type="Proteomes" id="UP000789901">
    <property type="component" value="Unassembled WGS sequence"/>
</dbReference>